<gene>
    <name evidence="4" type="ORF">DFQ04_1300</name>
</gene>
<dbReference type="AlphaFoldDB" id="A0A4R6TB95"/>
<dbReference type="InterPro" id="IPR013024">
    <property type="entry name" value="GGCT-like"/>
</dbReference>
<keyword evidence="1" id="KW-0456">Lyase</keyword>
<dbReference type="Pfam" id="PF13772">
    <property type="entry name" value="AIG2_2"/>
    <property type="match status" value="1"/>
</dbReference>
<evidence type="ECO:0000256" key="1">
    <source>
        <dbReference type="ARBA" id="ARBA00023239"/>
    </source>
</evidence>
<dbReference type="Gene3D" id="3.10.490.10">
    <property type="entry name" value="Gamma-glutamyl cyclotransferase-like"/>
    <property type="match status" value="1"/>
</dbReference>
<feature type="binding site" evidence="3">
    <location>
        <begin position="4"/>
        <end position="9"/>
    </location>
    <ligand>
        <name>substrate</name>
    </ligand>
</feature>
<name>A0A4R6TB95_9BACT</name>
<evidence type="ECO:0000313" key="5">
    <source>
        <dbReference type="Proteomes" id="UP000294535"/>
    </source>
</evidence>
<dbReference type="PANTHER" id="PTHR12935">
    <property type="entry name" value="GAMMA-GLUTAMYLCYCLOTRANSFERASE"/>
    <property type="match status" value="1"/>
</dbReference>
<organism evidence="4 5">
    <name type="scientific">Algoriphagus boseongensis</name>
    <dbReference type="NCBI Taxonomy" id="1442587"/>
    <lineage>
        <taxon>Bacteria</taxon>
        <taxon>Pseudomonadati</taxon>
        <taxon>Bacteroidota</taxon>
        <taxon>Cytophagia</taxon>
        <taxon>Cytophagales</taxon>
        <taxon>Cyclobacteriaceae</taxon>
        <taxon>Algoriphagus</taxon>
    </lineage>
</organism>
<feature type="binding site" evidence="3">
    <location>
        <position position="124"/>
    </location>
    <ligand>
        <name>substrate</name>
    </ligand>
</feature>
<dbReference type="CDD" id="cd06661">
    <property type="entry name" value="GGCT_like"/>
    <property type="match status" value="1"/>
</dbReference>
<dbReference type="OrthoDB" id="141582at2"/>
<dbReference type="InterPro" id="IPR017939">
    <property type="entry name" value="G-Glutamylcylcotransferase"/>
</dbReference>
<feature type="active site" description="Proton acceptor" evidence="2">
    <location>
        <position position="82"/>
    </location>
</feature>
<reference evidence="4 5" key="1">
    <citation type="submission" date="2019-03" db="EMBL/GenBank/DDBJ databases">
        <title>Genomic Encyclopedia of Type Strains, Phase III (KMG-III): the genomes of soil and plant-associated and newly described type strains.</title>
        <authorList>
            <person name="Whitman W."/>
        </authorList>
    </citation>
    <scope>NUCLEOTIDE SEQUENCE [LARGE SCALE GENOMIC DNA]</scope>
    <source>
        <strain evidence="4 5">CECT 8446</strain>
    </source>
</reference>
<evidence type="ECO:0000313" key="4">
    <source>
        <dbReference type="EMBL" id="TDQ19479.1"/>
    </source>
</evidence>
<dbReference type="RefSeq" id="WP_133553828.1">
    <property type="nucleotide sequence ID" value="NZ_SNYF01000005.1"/>
</dbReference>
<dbReference type="EMBL" id="SNYF01000005">
    <property type="protein sequence ID" value="TDQ19479.1"/>
    <property type="molecule type" value="Genomic_DNA"/>
</dbReference>
<protein>
    <submittedName>
        <fullName evidence="4">AIG2 family protein</fullName>
    </submittedName>
</protein>
<sequence>MFNYFGYGSNLNLTSLKAKGVIPIKSEKAILKGWKLDFNVKHWFDHEGGMGNIIESSNSRDCVEGVLHTCPDEHLHSLDLLEAYGIGYDRIVVEVTTQSGSEKAWVYTGLPPYLKNGLLPTRRYLNIILKGAMAASLSDPYIEKLKNHPVLEIPTLPKFEFPEGYFPVFKEEDLKNFPKFTSLCGAVFSLENSRIEFEPIIPIFGGKDLTLFHAKRHDSSTGEETLEEVLNGKISSSAKNYLNTYLHAYDKEFKLVGKLIYSNEKT</sequence>
<dbReference type="PANTHER" id="PTHR12935:SF0">
    <property type="entry name" value="GAMMA-GLUTAMYLCYCLOTRANSFERASE"/>
    <property type="match status" value="1"/>
</dbReference>
<dbReference type="Proteomes" id="UP000294535">
    <property type="component" value="Unassembled WGS sequence"/>
</dbReference>
<evidence type="ECO:0000256" key="2">
    <source>
        <dbReference type="PIRSR" id="PIRSR617939-1"/>
    </source>
</evidence>
<dbReference type="SUPFAM" id="SSF110857">
    <property type="entry name" value="Gamma-glutamyl cyclotransferase-like"/>
    <property type="match status" value="1"/>
</dbReference>
<dbReference type="GO" id="GO:0003839">
    <property type="term" value="F:gamma-glutamylcyclotransferase activity"/>
    <property type="evidence" value="ECO:0007669"/>
    <property type="project" value="InterPro"/>
</dbReference>
<keyword evidence="5" id="KW-1185">Reference proteome</keyword>
<proteinExistence type="predicted"/>
<evidence type="ECO:0000256" key="3">
    <source>
        <dbReference type="PIRSR" id="PIRSR617939-2"/>
    </source>
</evidence>
<accession>A0A4R6TB95</accession>
<comment type="caution">
    <text evidence="4">The sequence shown here is derived from an EMBL/GenBank/DDBJ whole genome shotgun (WGS) entry which is preliminary data.</text>
</comment>
<dbReference type="InterPro" id="IPR036568">
    <property type="entry name" value="GGCT-like_sf"/>
</dbReference>